<reference evidence="1 2" key="1">
    <citation type="submission" date="2015-12" db="EMBL/GenBank/DDBJ databases">
        <title>Genome sequence of Aneurinibacillus soli.</title>
        <authorList>
            <person name="Lee J.S."/>
            <person name="Lee K.C."/>
            <person name="Kim K.K."/>
            <person name="Lee B.W."/>
        </authorList>
    </citation>
    <scope>NUCLEOTIDE SEQUENCE [LARGE SCALE GENOMIC DNA]</scope>
    <source>
        <strain evidence="1 2">CB4</strain>
    </source>
</reference>
<accession>A0A0U5AVM9</accession>
<evidence type="ECO:0000313" key="2">
    <source>
        <dbReference type="Proteomes" id="UP000217696"/>
    </source>
</evidence>
<dbReference type="RefSeq" id="WP_096463073.1">
    <property type="nucleotide sequence ID" value="NZ_AP017312.1"/>
</dbReference>
<dbReference type="EMBL" id="AP017312">
    <property type="protein sequence ID" value="BAU25984.1"/>
    <property type="molecule type" value="Genomic_DNA"/>
</dbReference>
<dbReference type="KEGG" id="asoc:CB4_00044"/>
<dbReference type="OrthoDB" id="2929531at2"/>
<organism evidence="1 2">
    <name type="scientific">Aneurinibacillus soli</name>
    <dbReference type="NCBI Taxonomy" id="1500254"/>
    <lineage>
        <taxon>Bacteria</taxon>
        <taxon>Bacillati</taxon>
        <taxon>Bacillota</taxon>
        <taxon>Bacilli</taxon>
        <taxon>Bacillales</taxon>
        <taxon>Paenibacillaceae</taxon>
        <taxon>Aneurinibacillus group</taxon>
        <taxon>Aneurinibacillus</taxon>
    </lineage>
</organism>
<name>A0A0U5AVM9_9BACL</name>
<gene>
    <name evidence="1" type="ORF">CB4_00044</name>
</gene>
<protein>
    <submittedName>
        <fullName evidence="1">Uncharacterized protein</fullName>
    </submittedName>
</protein>
<dbReference type="AlphaFoldDB" id="A0A0U5AVM9"/>
<dbReference type="Proteomes" id="UP000217696">
    <property type="component" value="Chromosome"/>
</dbReference>
<sequence>MNDFGFIFEGRNFASFDEMAETLFHEANERIVRMDIGEIQNTQEERAYIKWRLVHMQACFQKEIPDRYRSIYNSLWSQLYRLEHEVNYRHPYAVYLLERVFAKTDKRVR</sequence>
<keyword evidence="2" id="KW-1185">Reference proteome</keyword>
<proteinExistence type="predicted"/>
<evidence type="ECO:0000313" key="1">
    <source>
        <dbReference type="EMBL" id="BAU25984.1"/>
    </source>
</evidence>